<dbReference type="Gene3D" id="3.90.280.10">
    <property type="entry name" value="PEBP-like"/>
    <property type="match status" value="1"/>
</dbReference>
<evidence type="ECO:0000313" key="2">
    <source>
        <dbReference type="EMBL" id="CAK5265458.1"/>
    </source>
</evidence>
<name>A0AAD2GZT6_9AGAR</name>
<comment type="caution">
    <text evidence="2">The sequence shown here is derived from an EMBL/GenBank/DDBJ whole genome shotgun (WGS) entry which is preliminary data.</text>
</comment>
<dbReference type="Gene3D" id="1.20.58.1180">
    <property type="match status" value="1"/>
</dbReference>
<organism evidence="2 3">
    <name type="scientific">Mycena citricolor</name>
    <dbReference type="NCBI Taxonomy" id="2018698"/>
    <lineage>
        <taxon>Eukaryota</taxon>
        <taxon>Fungi</taxon>
        <taxon>Dikarya</taxon>
        <taxon>Basidiomycota</taxon>
        <taxon>Agaricomycotina</taxon>
        <taxon>Agaricomycetes</taxon>
        <taxon>Agaricomycetidae</taxon>
        <taxon>Agaricales</taxon>
        <taxon>Marasmiineae</taxon>
        <taxon>Mycenaceae</taxon>
        <taxon>Mycena</taxon>
    </lineage>
</organism>
<feature type="compositionally biased region" description="Low complexity" evidence="1">
    <location>
        <begin position="61"/>
        <end position="76"/>
    </location>
</feature>
<accession>A0AAD2GZT6</accession>
<dbReference type="SUPFAM" id="SSF49777">
    <property type="entry name" value="PEBP-like"/>
    <property type="match status" value="1"/>
</dbReference>
<keyword evidence="3" id="KW-1185">Reference proteome</keyword>
<feature type="region of interest" description="Disordered" evidence="1">
    <location>
        <begin position="203"/>
        <end position="226"/>
    </location>
</feature>
<dbReference type="PANTHER" id="PTHR11362:SF82">
    <property type="entry name" value="PHOSPHATIDYLETHANOLAMINE-BINDING PROTEIN 4"/>
    <property type="match status" value="1"/>
</dbReference>
<evidence type="ECO:0000256" key="1">
    <source>
        <dbReference type="SAM" id="MobiDB-lite"/>
    </source>
</evidence>
<feature type="compositionally biased region" description="Basic and acidic residues" evidence="1">
    <location>
        <begin position="652"/>
        <end position="668"/>
    </location>
</feature>
<dbReference type="Proteomes" id="UP001295794">
    <property type="component" value="Unassembled WGS sequence"/>
</dbReference>
<reference evidence="2" key="1">
    <citation type="submission" date="2023-11" db="EMBL/GenBank/DDBJ databases">
        <authorList>
            <person name="De Vega J J."/>
            <person name="De Vega J J."/>
        </authorList>
    </citation>
    <scope>NUCLEOTIDE SEQUENCE</scope>
</reference>
<protein>
    <recommendedName>
        <fullName evidence="4">PEBP-like protein</fullName>
    </recommendedName>
</protein>
<dbReference type="Pfam" id="PF01161">
    <property type="entry name" value="PBP"/>
    <property type="match status" value="1"/>
</dbReference>
<gene>
    <name evidence="2" type="ORF">MYCIT1_LOCUS6455</name>
</gene>
<evidence type="ECO:0008006" key="4">
    <source>
        <dbReference type="Google" id="ProtNLM"/>
    </source>
</evidence>
<sequence length="668" mass="76197">MESWHRHTISCKHRVPTFCKFLNLLMLRLGRRVWAGSLRKKNSLHSANELLLNKSGVPALSRSAATTSTSSASTKGAPPPPRKAASPSSKRTLGLKPRPAAADAGEERTPHAPKQPLHGRLTKKSRPRKLTPWVRPARPRGPTLRSRSRREARQARLGAVFADPRARVARYRLGFHVLHHAQPLKPLRRGRLSREIRAKIEERGDLQSRRNRKRYGRPDISLKHPKRWNPPLPAGVLPAYDEALKVIRADAYQLRTKAQAQRKEVARLHKILCGELEGVEPVVGEARIALEQELEKMREMLHILDVQSEVNLPEVRWSVANAMTDMTIPSHRHLLEQRWRSEGDLDLLMERVHQMNVIPDALPVMHPTVDLHLTAPLMQEHFDKLMRRNRGPSGLPRRMNTFKDVIPGNYLVPKQTREPPKMYANVFHTDVRLYTMLMVDLDVPDPENQTYTTFLHWMKPNIPLSATHAGRIPFLNTHTQYVPPHPQKGTPYHRYVTLLLPHPPMEGFKYNRNTEALMTEKQAALSQSLTLSAAERERAAKTVAAVSAAVPNVTRRALAHRPTHPNARISLHDQLANFTTISQELDIPVVPMDARVGFDIRAFVKEWGMNAAMGGGMHMFREVWDTYVSGIYKYTLQEAQPEFGRPRRINPNRKDPAVEQRPKYRIDA</sequence>
<dbReference type="PANTHER" id="PTHR11362">
    <property type="entry name" value="PHOSPHATIDYLETHANOLAMINE-BINDING PROTEIN"/>
    <property type="match status" value="1"/>
</dbReference>
<dbReference type="EMBL" id="CAVNYO010000090">
    <property type="protein sequence ID" value="CAK5265458.1"/>
    <property type="molecule type" value="Genomic_DNA"/>
</dbReference>
<feature type="region of interest" description="Disordered" evidence="1">
    <location>
        <begin position="643"/>
        <end position="668"/>
    </location>
</feature>
<proteinExistence type="predicted"/>
<dbReference type="CDD" id="cd00866">
    <property type="entry name" value="PEBP_euk"/>
    <property type="match status" value="1"/>
</dbReference>
<dbReference type="InterPro" id="IPR008914">
    <property type="entry name" value="PEBP"/>
</dbReference>
<feature type="compositionally biased region" description="Basic residues" evidence="1">
    <location>
        <begin position="120"/>
        <end position="129"/>
    </location>
</feature>
<dbReference type="InterPro" id="IPR036610">
    <property type="entry name" value="PEBP-like_sf"/>
</dbReference>
<dbReference type="InterPro" id="IPR035810">
    <property type="entry name" value="PEBP_euk"/>
</dbReference>
<dbReference type="AlphaFoldDB" id="A0AAD2GZT6"/>
<feature type="region of interest" description="Disordered" evidence="1">
    <location>
        <begin position="61"/>
        <end position="152"/>
    </location>
</feature>
<evidence type="ECO:0000313" key="3">
    <source>
        <dbReference type="Proteomes" id="UP001295794"/>
    </source>
</evidence>